<name>A0A8B6M3M7_METTU</name>
<reference evidence="2 3" key="1">
    <citation type="submission" date="2019-05" db="EMBL/GenBank/DDBJ databases">
        <authorList>
            <person name="Farhan Ul Haque M."/>
        </authorList>
    </citation>
    <scope>NUCLEOTIDE SEQUENCE [LARGE SCALE GENOMIC DNA]</scope>
    <source>
        <strain evidence="2">2</strain>
    </source>
</reference>
<accession>A0A8B6M3M7</accession>
<feature type="region of interest" description="Disordered" evidence="1">
    <location>
        <begin position="1"/>
        <end position="22"/>
    </location>
</feature>
<organism evidence="2 3">
    <name type="scientific">Methylocella tundrae</name>
    <dbReference type="NCBI Taxonomy" id="227605"/>
    <lineage>
        <taxon>Bacteria</taxon>
        <taxon>Pseudomonadati</taxon>
        <taxon>Pseudomonadota</taxon>
        <taxon>Alphaproteobacteria</taxon>
        <taxon>Hyphomicrobiales</taxon>
        <taxon>Beijerinckiaceae</taxon>
        <taxon>Methylocella</taxon>
    </lineage>
</organism>
<proteinExistence type="predicted"/>
<protein>
    <submittedName>
        <fullName evidence="2">Uncharacterized protein</fullName>
    </submittedName>
</protein>
<dbReference type="Proteomes" id="UP000485880">
    <property type="component" value="Unassembled WGS sequence"/>
</dbReference>
<dbReference type="AlphaFoldDB" id="A0A8B6M3M7"/>
<keyword evidence="3" id="KW-1185">Reference proteome</keyword>
<gene>
    <name evidence="2" type="ORF">MPC4_110032</name>
</gene>
<dbReference type="EMBL" id="CABFMQ020000013">
    <property type="protein sequence ID" value="VTZ48732.1"/>
    <property type="molecule type" value="Genomic_DNA"/>
</dbReference>
<evidence type="ECO:0000256" key="1">
    <source>
        <dbReference type="SAM" id="MobiDB-lite"/>
    </source>
</evidence>
<comment type="caution">
    <text evidence="2">The sequence shown here is derived from an EMBL/GenBank/DDBJ whole genome shotgun (WGS) entry which is preliminary data.</text>
</comment>
<evidence type="ECO:0000313" key="3">
    <source>
        <dbReference type="Proteomes" id="UP000485880"/>
    </source>
</evidence>
<dbReference type="RefSeq" id="WP_174511224.1">
    <property type="nucleotide sequence ID" value="NZ_CABFMQ020000013.1"/>
</dbReference>
<sequence>MTIHHHTLGNPPIGAKTNPLDPLDALDHEAAQRDGWTISDCGVYSDGSRRVELQKLDDPPPGSPAFTEDRDAWLHVVQQARTGSVFHNHALQLIDRRERLAIEAHCGTW</sequence>
<evidence type="ECO:0000313" key="2">
    <source>
        <dbReference type="EMBL" id="VTZ48732.1"/>
    </source>
</evidence>